<dbReference type="RefSeq" id="XP_066706443.1">
    <property type="nucleotide sequence ID" value="XM_066837550.1"/>
</dbReference>
<accession>A0ABR1QXI8</accession>
<name>A0ABR1QXI8_9PEZI</name>
<sequence>MAMDSSIFEFFKEWYEAKPEDDADDEELRKFGGRYGPSRLDTMPKTMPSEWIIGNEFGVQIDNSGTEERTVEDWHCLYSDFGKYSPTPIHWLTKAPSKGELQLAYIAYGNESVLETEYSNCAILVTIPPKGAEVAVQVG</sequence>
<organism evidence="1 2">
    <name type="scientific">Apiospora aurea</name>
    <dbReference type="NCBI Taxonomy" id="335848"/>
    <lineage>
        <taxon>Eukaryota</taxon>
        <taxon>Fungi</taxon>
        <taxon>Dikarya</taxon>
        <taxon>Ascomycota</taxon>
        <taxon>Pezizomycotina</taxon>
        <taxon>Sordariomycetes</taxon>
        <taxon>Xylariomycetidae</taxon>
        <taxon>Amphisphaeriales</taxon>
        <taxon>Apiosporaceae</taxon>
        <taxon>Apiospora</taxon>
    </lineage>
</organism>
<keyword evidence="2" id="KW-1185">Reference proteome</keyword>
<dbReference type="Proteomes" id="UP001391051">
    <property type="component" value="Unassembled WGS sequence"/>
</dbReference>
<proteinExistence type="predicted"/>
<dbReference type="EMBL" id="JAQQWE010000001">
    <property type="protein sequence ID" value="KAK7967051.1"/>
    <property type="molecule type" value="Genomic_DNA"/>
</dbReference>
<evidence type="ECO:0000313" key="2">
    <source>
        <dbReference type="Proteomes" id="UP001391051"/>
    </source>
</evidence>
<gene>
    <name evidence="1" type="ORF">PG986_001328</name>
</gene>
<reference evidence="1 2" key="1">
    <citation type="submission" date="2023-01" db="EMBL/GenBank/DDBJ databases">
        <title>Analysis of 21 Apiospora genomes using comparative genomics revels a genus with tremendous synthesis potential of carbohydrate active enzymes and secondary metabolites.</title>
        <authorList>
            <person name="Sorensen T."/>
        </authorList>
    </citation>
    <scope>NUCLEOTIDE SEQUENCE [LARGE SCALE GENOMIC DNA]</scope>
    <source>
        <strain evidence="1 2">CBS 24483</strain>
    </source>
</reference>
<comment type="caution">
    <text evidence="1">The sequence shown here is derived from an EMBL/GenBank/DDBJ whole genome shotgun (WGS) entry which is preliminary data.</text>
</comment>
<dbReference type="GeneID" id="92070612"/>
<protein>
    <submittedName>
        <fullName evidence="1">Uncharacterized protein</fullName>
    </submittedName>
</protein>
<evidence type="ECO:0000313" key="1">
    <source>
        <dbReference type="EMBL" id="KAK7967051.1"/>
    </source>
</evidence>